<reference evidence="1 2" key="1">
    <citation type="submission" date="2024-02" db="EMBL/GenBank/DDBJ databases">
        <authorList>
            <person name="Chen Y."/>
            <person name="Shah S."/>
            <person name="Dougan E. K."/>
            <person name="Thang M."/>
            <person name="Chan C."/>
        </authorList>
    </citation>
    <scope>NUCLEOTIDE SEQUENCE [LARGE SCALE GENOMIC DNA]</scope>
</reference>
<gene>
    <name evidence="1" type="ORF">SCF082_LOCUS30721</name>
</gene>
<keyword evidence="1" id="KW-0808">Transferase</keyword>
<sequence length="149" mass="15829">MGKAMEDMRASAPSFSPKEKSEVDPLQVGKGGGKKYTKKESTEPEIGSGNANAWANLGHAGGGRVKGVNYDKKSCYERALECDDKFAKVWYLLGIAGGGSVKGVAYDKKSCYTRALECDNKDANAWANLGNAGGGRVKGANYDKKGCYT</sequence>
<proteinExistence type="predicted"/>
<name>A0ABP0N2N1_9DINO</name>
<evidence type="ECO:0000313" key="1">
    <source>
        <dbReference type="EMBL" id="CAK9057199.1"/>
    </source>
</evidence>
<dbReference type="GO" id="GO:0016757">
    <property type="term" value="F:glycosyltransferase activity"/>
    <property type="evidence" value="ECO:0007669"/>
    <property type="project" value="UniProtKB-KW"/>
</dbReference>
<dbReference type="Gene3D" id="1.25.40.10">
    <property type="entry name" value="Tetratricopeptide repeat domain"/>
    <property type="match status" value="1"/>
</dbReference>
<comment type="caution">
    <text evidence="1">The sequence shown here is derived from an EMBL/GenBank/DDBJ whole genome shotgun (WGS) entry which is preliminary data.</text>
</comment>
<keyword evidence="1" id="KW-0328">Glycosyltransferase</keyword>
<dbReference type="Proteomes" id="UP001642464">
    <property type="component" value="Unassembled WGS sequence"/>
</dbReference>
<evidence type="ECO:0000313" key="2">
    <source>
        <dbReference type="Proteomes" id="UP001642464"/>
    </source>
</evidence>
<keyword evidence="2" id="KW-1185">Reference proteome</keyword>
<dbReference type="InterPro" id="IPR011990">
    <property type="entry name" value="TPR-like_helical_dom_sf"/>
</dbReference>
<dbReference type="SUPFAM" id="SSF48452">
    <property type="entry name" value="TPR-like"/>
    <property type="match status" value="1"/>
</dbReference>
<dbReference type="EMBL" id="CAXAMM010025557">
    <property type="protein sequence ID" value="CAK9057199.1"/>
    <property type="molecule type" value="Genomic_DNA"/>
</dbReference>
<accession>A0ABP0N2N1</accession>
<organism evidence="1 2">
    <name type="scientific">Durusdinium trenchii</name>
    <dbReference type="NCBI Taxonomy" id="1381693"/>
    <lineage>
        <taxon>Eukaryota</taxon>
        <taxon>Sar</taxon>
        <taxon>Alveolata</taxon>
        <taxon>Dinophyceae</taxon>
        <taxon>Suessiales</taxon>
        <taxon>Symbiodiniaceae</taxon>
        <taxon>Durusdinium</taxon>
    </lineage>
</organism>
<protein>
    <submittedName>
        <fullName evidence="1">UDP-N-acetylglucosamine--peptide N-acetylglucosaminyltransferase SPINDLY</fullName>
    </submittedName>
</protein>